<organism evidence="2">
    <name type="scientific">Timema poppense</name>
    <name type="common">Walking stick</name>
    <dbReference type="NCBI Taxonomy" id="170557"/>
    <lineage>
        <taxon>Eukaryota</taxon>
        <taxon>Metazoa</taxon>
        <taxon>Ecdysozoa</taxon>
        <taxon>Arthropoda</taxon>
        <taxon>Hexapoda</taxon>
        <taxon>Insecta</taxon>
        <taxon>Pterygota</taxon>
        <taxon>Neoptera</taxon>
        <taxon>Polyneoptera</taxon>
        <taxon>Phasmatodea</taxon>
        <taxon>Timematodea</taxon>
        <taxon>Timematoidea</taxon>
        <taxon>Timematidae</taxon>
        <taxon>Timema</taxon>
    </lineage>
</organism>
<reference evidence="2" key="1">
    <citation type="submission" date="2020-11" db="EMBL/GenBank/DDBJ databases">
        <authorList>
            <person name="Tran Van P."/>
        </authorList>
    </citation>
    <scope>NUCLEOTIDE SEQUENCE</scope>
</reference>
<dbReference type="EMBL" id="OD001905">
    <property type="protein sequence ID" value="CAD7403539.1"/>
    <property type="molecule type" value="Genomic_DNA"/>
</dbReference>
<dbReference type="AlphaFoldDB" id="A0A7R9H0Q9"/>
<evidence type="ECO:0000256" key="1">
    <source>
        <dbReference type="SAM" id="MobiDB-lite"/>
    </source>
</evidence>
<sequence>MSGDVQPRKRKDKRRKKDPQQEYVSTKMKTPRGLNTIQTARQQNARQAIKTIWKAGWVKWPTRLGLTARQAHA</sequence>
<gene>
    <name evidence="2" type="ORF">TPSB3V08_LOCUS4099</name>
</gene>
<feature type="region of interest" description="Disordered" evidence="1">
    <location>
        <begin position="1"/>
        <end position="24"/>
    </location>
</feature>
<protein>
    <submittedName>
        <fullName evidence="2">Uncharacterized protein</fullName>
    </submittedName>
</protein>
<accession>A0A7R9H0Q9</accession>
<evidence type="ECO:0000313" key="2">
    <source>
        <dbReference type="EMBL" id="CAD7403539.1"/>
    </source>
</evidence>
<feature type="compositionally biased region" description="Basic residues" evidence="1">
    <location>
        <begin position="8"/>
        <end position="17"/>
    </location>
</feature>
<name>A0A7R9H0Q9_TIMPO</name>
<proteinExistence type="predicted"/>